<feature type="transmembrane region" description="Helical" evidence="10">
    <location>
        <begin position="189"/>
        <end position="205"/>
    </location>
</feature>
<evidence type="ECO:0000256" key="6">
    <source>
        <dbReference type="ARBA" id="ARBA00022989"/>
    </source>
</evidence>
<feature type="transmembrane region" description="Helical" evidence="10">
    <location>
        <begin position="34"/>
        <end position="54"/>
    </location>
</feature>
<dbReference type="InterPro" id="IPR004117">
    <property type="entry name" value="7tm6_olfct_rcpt"/>
</dbReference>
<evidence type="ECO:0000256" key="2">
    <source>
        <dbReference type="ARBA" id="ARBA00022475"/>
    </source>
</evidence>
<name>A0AA38J4B6_9CUCU</name>
<feature type="transmembrane region" description="Helical" evidence="10">
    <location>
        <begin position="264"/>
        <end position="284"/>
    </location>
</feature>
<comment type="subcellular location">
    <subcellularLocation>
        <location evidence="1 10">Cell membrane</location>
        <topology evidence="1 10">Multi-pass membrane protein</topology>
    </subcellularLocation>
</comment>
<keyword evidence="3 10" id="KW-0716">Sensory transduction</keyword>
<keyword evidence="2" id="KW-1003">Cell membrane</keyword>
<evidence type="ECO:0000256" key="9">
    <source>
        <dbReference type="ARBA" id="ARBA00023224"/>
    </source>
</evidence>
<gene>
    <name evidence="11" type="ORF">Zmor_002373</name>
</gene>
<dbReference type="PANTHER" id="PTHR21137">
    <property type="entry name" value="ODORANT RECEPTOR"/>
    <property type="match status" value="1"/>
</dbReference>
<comment type="caution">
    <text evidence="11">The sequence shown here is derived from an EMBL/GenBank/DDBJ whole genome shotgun (WGS) entry which is preliminary data.</text>
</comment>
<dbReference type="GO" id="GO:0005886">
    <property type="term" value="C:plasma membrane"/>
    <property type="evidence" value="ECO:0007669"/>
    <property type="project" value="UniProtKB-SubCell"/>
</dbReference>
<sequence length="386" mass="44419">MVDVIASSFSVNLKVLKAFFLYTPQEKNEKKRSYLMFSLFMFHVPVFGVLYFILEKNIDRQRMSDNGFVLAEMCCYIPKLLPFVVKADQIKKCIHYFEKSSVELRPNQRAIIDKASKICRRNSLIFIVCMTGGFLSWASKPLFMPENRLPIDIWLPVDVESDLKIYCAVYVWVVLGAAYPAIASAAIEPLIAGLACLAAAYLSVLKDNLQYMHRYSEEECPLKNVEVNWHKNRAIFQEIQKCIKHHYVVLNFAKLYEDCFSQVVFSQFVGSIFVLGFCCLQLSMLEPLSVNFMSTLSYLGVLLAQIYFYCYYGTRLFEESNSLTNAAYMGEWYEFDAKSKKALILLMERSKRPIVITAGKMLDLSLVTFTTILRRSYSLLAVLNNQ</sequence>
<dbReference type="GO" id="GO:0004984">
    <property type="term" value="F:olfactory receptor activity"/>
    <property type="evidence" value="ECO:0007669"/>
    <property type="project" value="InterPro"/>
</dbReference>
<dbReference type="EMBL" id="JALNTZ010000001">
    <property type="protein sequence ID" value="KAJ3666955.1"/>
    <property type="molecule type" value="Genomic_DNA"/>
</dbReference>
<feature type="transmembrane region" description="Helical" evidence="10">
    <location>
        <begin position="296"/>
        <end position="314"/>
    </location>
</feature>
<keyword evidence="5 10" id="KW-0552">Olfaction</keyword>
<comment type="caution">
    <text evidence="10">Lacks conserved residue(s) required for the propagation of feature annotation.</text>
</comment>
<dbReference type="AlphaFoldDB" id="A0AA38J4B6"/>
<dbReference type="Proteomes" id="UP001168821">
    <property type="component" value="Unassembled WGS sequence"/>
</dbReference>
<reference evidence="11" key="1">
    <citation type="journal article" date="2023" name="G3 (Bethesda)">
        <title>Whole genome assemblies of Zophobas morio and Tenebrio molitor.</title>
        <authorList>
            <person name="Kaur S."/>
            <person name="Stinson S.A."/>
            <person name="diCenzo G.C."/>
        </authorList>
    </citation>
    <scope>NUCLEOTIDE SEQUENCE</scope>
    <source>
        <strain evidence="11">QUZm001</strain>
    </source>
</reference>
<evidence type="ECO:0000256" key="1">
    <source>
        <dbReference type="ARBA" id="ARBA00004651"/>
    </source>
</evidence>
<comment type="similarity">
    <text evidence="10">Belongs to the insect chemoreceptor superfamily. Heteromeric odorant receptor channel (TC 1.A.69) family.</text>
</comment>
<keyword evidence="12" id="KW-1185">Reference proteome</keyword>
<keyword evidence="4 10" id="KW-0812">Transmembrane</keyword>
<dbReference type="PANTHER" id="PTHR21137:SF35">
    <property type="entry name" value="ODORANT RECEPTOR 19A-RELATED"/>
    <property type="match status" value="1"/>
</dbReference>
<evidence type="ECO:0000256" key="3">
    <source>
        <dbReference type="ARBA" id="ARBA00022606"/>
    </source>
</evidence>
<feature type="transmembrane region" description="Helical" evidence="10">
    <location>
        <begin position="124"/>
        <end position="143"/>
    </location>
</feature>
<proteinExistence type="inferred from homology"/>
<evidence type="ECO:0000256" key="10">
    <source>
        <dbReference type="RuleBase" id="RU351113"/>
    </source>
</evidence>
<dbReference type="GO" id="GO:0005549">
    <property type="term" value="F:odorant binding"/>
    <property type="evidence" value="ECO:0007669"/>
    <property type="project" value="InterPro"/>
</dbReference>
<organism evidence="11 12">
    <name type="scientific">Zophobas morio</name>
    <dbReference type="NCBI Taxonomy" id="2755281"/>
    <lineage>
        <taxon>Eukaryota</taxon>
        <taxon>Metazoa</taxon>
        <taxon>Ecdysozoa</taxon>
        <taxon>Arthropoda</taxon>
        <taxon>Hexapoda</taxon>
        <taxon>Insecta</taxon>
        <taxon>Pterygota</taxon>
        <taxon>Neoptera</taxon>
        <taxon>Endopterygota</taxon>
        <taxon>Coleoptera</taxon>
        <taxon>Polyphaga</taxon>
        <taxon>Cucujiformia</taxon>
        <taxon>Tenebrionidae</taxon>
        <taxon>Zophobas</taxon>
    </lineage>
</organism>
<keyword evidence="8 10" id="KW-0675">Receptor</keyword>
<keyword evidence="9 10" id="KW-0807">Transducer</keyword>
<evidence type="ECO:0000256" key="8">
    <source>
        <dbReference type="ARBA" id="ARBA00023170"/>
    </source>
</evidence>
<dbReference type="GO" id="GO:0007165">
    <property type="term" value="P:signal transduction"/>
    <property type="evidence" value="ECO:0007669"/>
    <property type="project" value="UniProtKB-KW"/>
</dbReference>
<evidence type="ECO:0000256" key="7">
    <source>
        <dbReference type="ARBA" id="ARBA00023136"/>
    </source>
</evidence>
<evidence type="ECO:0000313" key="11">
    <source>
        <dbReference type="EMBL" id="KAJ3666955.1"/>
    </source>
</evidence>
<keyword evidence="6 10" id="KW-1133">Transmembrane helix</keyword>
<keyword evidence="7 10" id="KW-0472">Membrane</keyword>
<evidence type="ECO:0000313" key="12">
    <source>
        <dbReference type="Proteomes" id="UP001168821"/>
    </source>
</evidence>
<accession>A0AA38J4B6</accession>
<evidence type="ECO:0000256" key="4">
    <source>
        <dbReference type="ARBA" id="ARBA00022692"/>
    </source>
</evidence>
<dbReference type="Pfam" id="PF02949">
    <property type="entry name" value="7tm_6"/>
    <property type="match status" value="1"/>
</dbReference>
<evidence type="ECO:0000256" key="5">
    <source>
        <dbReference type="ARBA" id="ARBA00022725"/>
    </source>
</evidence>
<protein>
    <recommendedName>
        <fullName evidence="10">Odorant receptor</fullName>
    </recommendedName>
</protein>